<reference evidence="3 4" key="1">
    <citation type="submission" date="2018-08" db="EMBL/GenBank/DDBJ databases">
        <title>Thalassotalea euphylliae genome.</title>
        <authorList>
            <person name="Summers S."/>
            <person name="Rice S.A."/>
            <person name="Freckelton M.L."/>
            <person name="Nedved B.T."/>
            <person name="Hadfield M.G."/>
        </authorList>
    </citation>
    <scope>NUCLEOTIDE SEQUENCE [LARGE SCALE GENOMIC DNA]</scope>
    <source>
        <strain evidence="3 4">H1</strain>
    </source>
</reference>
<organism evidence="3 4">
    <name type="scientific">Thalassotalea euphylliae</name>
    <dbReference type="NCBI Taxonomy" id="1655234"/>
    <lineage>
        <taxon>Bacteria</taxon>
        <taxon>Pseudomonadati</taxon>
        <taxon>Pseudomonadota</taxon>
        <taxon>Gammaproteobacteria</taxon>
        <taxon>Alteromonadales</taxon>
        <taxon>Colwelliaceae</taxon>
        <taxon>Thalassotalea</taxon>
    </lineage>
</organism>
<dbReference type="Proteomes" id="UP000256478">
    <property type="component" value="Unassembled WGS sequence"/>
</dbReference>
<dbReference type="Gene3D" id="2.40.50.100">
    <property type="match status" value="1"/>
</dbReference>
<feature type="chain" id="PRO_5017592934" evidence="2">
    <location>
        <begin position="24"/>
        <end position="361"/>
    </location>
</feature>
<comment type="similarity">
    <text evidence="1">Belongs to the membrane fusion protein (MFP) (TC 8.A.1) family.</text>
</comment>
<dbReference type="GO" id="GO:1990281">
    <property type="term" value="C:efflux pump complex"/>
    <property type="evidence" value="ECO:0007669"/>
    <property type="project" value="TreeGrafter"/>
</dbReference>
<evidence type="ECO:0000256" key="2">
    <source>
        <dbReference type="SAM" id="SignalP"/>
    </source>
</evidence>
<dbReference type="AlphaFoldDB" id="A0A3E0TTL3"/>
<dbReference type="InterPro" id="IPR006143">
    <property type="entry name" value="RND_pump_MFP"/>
</dbReference>
<sequence length="361" mass="40026">MKFYKQIALVLFALATIAGCTPAPTPQVQPIRVSVETIPEISNEKLQTFPAVVHASELTQLSFQLNGEVNELIATEGMEVKKGELLAKLDDTLLVLAVSEAKAKVELSKVQAARAKQMVDRGNMPESTYDELLARYEIALARYNYAQSQLDYVYLRAPFDGIISDVAIERFQATTVGRPIITMHKLDMVEVRIDMPDILVASADQQKVDGQQHTVDVKLDAYPNQIFKAEYKEHTTEQNEENRSFTLVLEMPSTQAKPVIQGMPGSISLDLAQIERDSAYYSVVPLHAVVLPDSYSSSSFTSIIWRLNGTQVEPVEVTLGRLVDKSHVEVIGDIKPGDKVITKGLHYLRPGTQVIVAEKEA</sequence>
<dbReference type="Gene3D" id="2.40.420.20">
    <property type="match status" value="1"/>
</dbReference>
<comment type="caution">
    <text evidence="3">The sequence shown here is derived from an EMBL/GenBank/DDBJ whole genome shotgun (WGS) entry which is preliminary data.</text>
</comment>
<dbReference type="OrthoDB" id="2110899at2"/>
<keyword evidence="2" id="KW-0732">Signal</keyword>
<accession>A0A3E0TTL3</accession>
<feature type="signal peptide" evidence="2">
    <location>
        <begin position="1"/>
        <end position="23"/>
    </location>
</feature>
<evidence type="ECO:0000313" key="3">
    <source>
        <dbReference type="EMBL" id="REL27764.1"/>
    </source>
</evidence>
<dbReference type="PANTHER" id="PTHR30469:SF20">
    <property type="entry name" value="EFFLUX RND TRANSPORTER PERIPLASMIC ADAPTOR SUBUNIT"/>
    <property type="match status" value="1"/>
</dbReference>
<evidence type="ECO:0000256" key="1">
    <source>
        <dbReference type="ARBA" id="ARBA00009477"/>
    </source>
</evidence>
<dbReference type="GO" id="GO:0015562">
    <property type="term" value="F:efflux transmembrane transporter activity"/>
    <property type="evidence" value="ECO:0007669"/>
    <property type="project" value="TreeGrafter"/>
</dbReference>
<dbReference type="PANTHER" id="PTHR30469">
    <property type="entry name" value="MULTIDRUG RESISTANCE PROTEIN MDTA"/>
    <property type="match status" value="1"/>
</dbReference>
<evidence type="ECO:0000313" key="4">
    <source>
        <dbReference type="Proteomes" id="UP000256478"/>
    </source>
</evidence>
<dbReference type="PROSITE" id="PS51257">
    <property type="entry name" value="PROKAR_LIPOPROTEIN"/>
    <property type="match status" value="1"/>
</dbReference>
<protein>
    <submittedName>
        <fullName evidence="3">Efflux RND transporter periplasmic adaptor subunit</fullName>
    </submittedName>
</protein>
<gene>
    <name evidence="3" type="ORF">DXX93_15165</name>
</gene>
<proteinExistence type="inferred from homology"/>
<dbReference type="EMBL" id="QUOU01000001">
    <property type="protein sequence ID" value="REL27764.1"/>
    <property type="molecule type" value="Genomic_DNA"/>
</dbReference>
<dbReference type="NCBIfam" id="TIGR01730">
    <property type="entry name" value="RND_mfp"/>
    <property type="match status" value="1"/>
</dbReference>
<dbReference type="Gene3D" id="2.40.30.170">
    <property type="match status" value="1"/>
</dbReference>
<dbReference type="SUPFAM" id="SSF111369">
    <property type="entry name" value="HlyD-like secretion proteins"/>
    <property type="match status" value="1"/>
</dbReference>
<dbReference type="Gene3D" id="1.10.287.470">
    <property type="entry name" value="Helix hairpin bin"/>
    <property type="match status" value="1"/>
</dbReference>
<name>A0A3E0TTL3_9GAMM</name>
<dbReference type="RefSeq" id="WP_116008832.1">
    <property type="nucleotide sequence ID" value="NZ_QUOU01000001.1"/>
</dbReference>